<keyword evidence="5" id="KW-0520">NAD</keyword>
<dbReference type="InterPro" id="IPR013154">
    <property type="entry name" value="ADH-like_N"/>
</dbReference>
<evidence type="ECO:0000313" key="8">
    <source>
        <dbReference type="EMBL" id="PRZ41591.1"/>
    </source>
</evidence>
<proteinExistence type="inferred from homology"/>
<dbReference type="PROSITE" id="PS00059">
    <property type="entry name" value="ADH_ZINC"/>
    <property type="match status" value="1"/>
</dbReference>
<dbReference type="EMBL" id="PVUE01000009">
    <property type="protein sequence ID" value="PRZ41591.1"/>
    <property type="molecule type" value="Genomic_DNA"/>
</dbReference>
<dbReference type="SMART" id="SM00829">
    <property type="entry name" value="PKS_ER"/>
    <property type="match status" value="1"/>
</dbReference>
<dbReference type="PANTHER" id="PTHR43880">
    <property type="entry name" value="ALCOHOL DEHYDROGENASE"/>
    <property type="match status" value="1"/>
</dbReference>
<dbReference type="Gene3D" id="3.40.50.720">
    <property type="entry name" value="NAD(P)-binding Rossmann-like Domain"/>
    <property type="match status" value="1"/>
</dbReference>
<dbReference type="RefSeq" id="WP_238145424.1">
    <property type="nucleotide sequence ID" value="NZ_PVUE01000009.1"/>
</dbReference>
<keyword evidence="9" id="KW-1185">Reference proteome</keyword>
<evidence type="ECO:0000256" key="4">
    <source>
        <dbReference type="ARBA" id="ARBA00023002"/>
    </source>
</evidence>
<gene>
    <name evidence="8" type="ORF">CLV47_109138</name>
</gene>
<keyword evidence="3 6" id="KW-0862">Zinc</keyword>
<keyword evidence="2 6" id="KW-0479">Metal-binding</keyword>
<dbReference type="CDD" id="cd08279">
    <property type="entry name" value="Zn_ADH_class_III"/>
    <property type="match status" value="1"/>
</dbReference>
<evidence type="ECO:0000256" key="1">
    <source>
        <dbReference type="ARBA" id="ARBA00008072"/>
    </source>
</evidence>
<dbReference type="GO" id="GO:0005829">
    <property type="term" value="C:cytosol"/>
    <property type="evidence" value="ECO:0007669"/>
    <property type="project" value="TreeGrafter"/>
</dbReference>
<dbReference type="GO" id="GO:0008270">
    <property type="term" value="F:zinc ion binding"/>
    <property type="evidence" value="ECO:0007669"/>
    <property type="project" value="InterPro"/>
</dbReference>
<dbReference type="Proteomes" id="UP000237752">
    <property type="component" value="Unassembled WGS sequence"/>
</dbReference>
<comment type="cofactor">
    <cofactor evidence="6">
        <name>Zn(2+)</name>
        <dbReference type="ChEBI" id="CHEBI:29105"/>
    </cofactor>
</comment>
<dbReference type="PANTHER" id="PTHR43880:SF12">
    <property type="entry name" value="ALCOHOL DEHYDROGENASE CLASS-3"/>
    <property type="match status" value="1"/>
</dbReference>
<dbReference type="SUPFAM" id="SSF51735">
    <property type="entry name" value="NAD(P)-binding Rossmann-fold domains"/>
    <property type="match status" value="1"/>
</dbReference>
<evidence type="ECO:0000259" key="7">
    <source>
        <dbReference type="SMART" id="SM00829"/>
    </source>
</evidence>
<sequence>MIKSQAAILRNLHEDWSVEEITLDSPKHGEVLVELAATGLCHSNEHIRTGDLPGLLPMIPGHEGAGVVQEIGPGVDHLKVGDHVVTMFVPSCGRCEMCVGGHQNLCDSNASIGKGLQLFDGTARHHAADGTDLATESRVGSGARHTVLHSTACVKIPDDIPLNRACLLGCGVVTGFGSAVYAGGGIKPGETAIIVGAGGVGANAVQGARLAGAEQIVAVDPVPWKLEQAKKFGATHGAASLDEAFELVREITHGTMGHQVIMTMGVGDGSTMMKVSALVGKRGRIIITNIHPAAETQVNLSMMEIAVYEKQIHGSLYGSTNPRSAIPRLLRLYRNGQLDLDGLVTKTYSLEQINEGFTDMLEGRNIRGVIEFSPSN</sequence>
<dbReference type="Pfam" id="PF00107">
    <property type="entry name" value="ADH_zinc_N"/>
    <property type="match status" value="1"/>
</dbReference>
<evidence type="ECO:0000256" key="3">
    <source>
        <dbReference type="ARBA" id="ARBA00022833"/>
    </source>
</evidence>
<dbReference type="InterPro" id="IPR020843">
    <property type="entry name" value="ER"/>
</dbReference>
<dbReference type="InterPro" id="IPR002328">
    <property type="entry name" value="ADH_Zn_CS"/>
</dbReference>
<dbReference type="Pfam" id="PF08240">
    <property type="entry name" value="ADH_N"/>
    <property type="match status" value="1"/>
</dbReference>
<feature type="domain" description="Enoyl reductase (ER)" evidence="7">
    <location>
        <begin position="7"/>
        <end position="370"/>
    </location>
</feature>
<dbReference type="InterPro" id="IPR013149">
    <property type="entry name" value="ADH-like_C"/>
</dbReference>
<dbReference type="InterPro" id="IPR023921">
    <property type="entry name" value="ADH_Zn_actinomycetes"/>
</dbReference>
<keyword evidence="4" id="KW-0560">Oxidoreductase</keyword>
<comment type="caution">
    <text evidence="8">The sequence shown here is derived from an EMBL/GenBank/DDBJ whole genome shotgun (WGS) entry which is preliminary data.</text>
</comment>
<dbReference type="InterPro" id="IPR036291">
    <property type="entry name" value="NAD(P)-bd_dom_sf"/>
</dbReference>
<evidence type="ECO:0000256" key="5">
    <source>
        <dbReference type="ARBA" id="ARBA00023027"/>
    </source>
</evidence>
<dbReference type="GO" id="GO:0046294">
    <property type="term" value="P:formaldehyde catabolic process"/>
    <property type="evidence" value="ECO:0007669"/>
    <property type="project" value="TreeGrafter"/>
</dbReference>
<accession>A0A2T0ZZ17</accession>
<dbReference type="SUPFAM" id="SSF50129">
    <property type="entry name" value="GroES-like"/>
    <property type="match status" value="2"/>
</dbReference>
<dbReference type="GO" id="GO:0051903">
    <property type="term" value="F:S-(hydroxymethyl)glutathione dehydrogenase [NAD(P)+] activity"/>
    <property type="evidence" value="ECO:0007669"/>
    <property type="project" value="TreeGrafter"/>
</dbReference>
<evidence type="ECO:0000256" key="2">
    <source>
        <dbReference type="ARBA" id="ARBA00022723"/>
    </source>
</evidence>
<dbReference type="InterPro" id="IPR011032">
    <property type="entry name" value="GroES-like_sf"/>
</dbReference>
<reference evidence="8 9" key="1">
    <citation type="submission" date="2018-03" db="EMBL/GenBank/DDBJ databases">
        <title>Genomic Encyclopedia of Archaeal and Bacterial Type Strains, Phase II (KMG-II): from individual species to whole genera.</title>
        <authorList>
            <person name="Goeker M."/>
        </authorList>
    </citation>
    <scope>NUCLEOTIDE SEQUENCE [LARGE SCALE GENOMIC DNA]</scope>
    <source>
        <strain evidence="8 9">DSM 100065</strain>
    </source>
</reference>
<organism evidence="8 9">
    <name type="scientific">Antricoccus suffuscus</name>
    <dbReference type="NCBI Taxonomy" id="1629062"/>
    <lineage>
        <taxon>Bacteria</taxon>
        <taxon>Bacillati</taxon>
        <taxon>Actinomycetota</taxon>
        <taxon>Actinomycetes</taxon>
        <taxon>Geodermatophilales</taxon>
        <taxon>Antricoccaceae</taxon>
        <taxon>Antricoccus</taxon>
    </lineage>
</organism>
<protein>
    <submittedName>
        <fullName evidence="8">S-(Hydroxymethyl)glutathione dehydrogenase/alcohol dehydrogenase</fullName>
    </submittedName>
</protein>
<name>A0A2T0ZZ17_9ACTN</name>
<comment type="similarity">
    <text evidence="1 6">Belongs to the zinc-containing alcohol dehydrogenase family.</text>
</comment>
<evidence type="ECO:0000313" key="9">
    <source>
        <dbReference type="Proteomes" id="UP000237752"/>
    </source>
</evidence>
<dbReference type="Gene3D" id="3.90.180.10">
    <property type="entry name" value="Medium-chain alcohol dehydrogenases, catalytic domain"/>
    <property type="match status" value="1"/>
</dbReference>
<evidence type="ECO:0000256" key="6">
    <source>
        <dbReference type="RuleBase" id="RU361277"/>
    </source>
</evidence>
<dbReference type="NCBIfam" id="TIGR03989">
    <property type="entry name" value="Rxyl_3153"/>
    <property type="match status" value="1"/>
</dbReference>
<dbReference type="AlphaFoldDB" id="A0A2T0ZZ17"/>